<dbReference type="Gene3D" id="1.10.150.650">
    <property type="match status" value="1"/>
</dbReference>
<dbReference type="SMART" id="SM00481">
    <property type="entry name" value="POLIIIAc"/>
    <property type="match status" value="1"/>
</dbReference>
<dbReference type="SUPFAM" id="SSF89550">
    <property type="entry name" value="PHP domain-like"/>
    <property type="match status" value="1"/>
</dbReference>
<dbReference type="Pfam" id="PF02811">
    <property type="entry name" value="PHP"/>
    <property type="match status" value="1"/>
</dbReference>
<protein>
    <submittedName>
        <fullName evidence="2">PHP domain-containing protein</fullName>
    </submittedName>
</protein>
<dbReference type="InterPro" id="IPR004013">
    <property type="entry name" value="PHP_dom"/>
</dbReference>
<gene>
    <name evidence="2" type="ORF">AAAU51_10465</name>
</gene>
<evidence type="ECO:0000259" key="1">
    <source>
        <dbReference type="SMART" id="SM00481"/>
    </source>
</evidence>
<organism evidence="2 3">
    <name type="scientific">Anaerostipes amylophilus</name>
    <dbReference type="NCBI Taxonomy" id="2981779"/>
    <lineage>
        <taxon>Bacteria</taxon>
        <taxon>Bacillati</taxon>
        <taxon>Bacillota</taxon>
        <taxon>Clostridia</taxon>
        <taxon>Lachnospirales</taxon>
        <taxon>Lachnospiraceae</taxon>
        <taxon>Anaerostipes</taxon>
    </lineage>
</organism>
<evidence type="ECO:0000313" key="2">
    <source>
        <dbReference type="EMBL" id="MEQ2711590.1"/>
    </source>
</evidence>
<comment type="caution">
    <text evidence="2">The sequence shown here is derived from an EMBL/GenBank/DDBJ whole genome shotgun (WGS) entry which is preliminary data.</text>
</comment>
<dbReference type="EMBL" id="JBBNIN010000016">
    <property type="protein sequence ID" value="MEQ2711590.1"/>
    <property type="molecule type" value="Genomic_DNA"/>
</dbReference>
<reference evidence="2 3" key="1">
    <citation type="submission" date="2024-04" db="EMBL/GenBank/DDBJ databases">
        <title>Human intestinal bacterial collection.</title>
        <authorList>
            <person name="Pauvert C."/>
            <person name="Hitch T.C.A."/>
            <person name="Clavel T."/>
        </authorList>
    </citation>
    <scope>NUCLEOTIDE SEQUENCE [LARGE SCALE GENOMIC DNA]</scope>
    <source>
        <strain evidence="2 3">CLA-AA-H249</strain>
    </source>
</reference>
<dbReference type="InterPro" id="IPR052018">
    <property type="entry name" value="PHP_domain"/>
</dbReference>
<dbReference type="PANTHER" id="PTHR42924">
    <property type="entry name" value="EXONUCLEASE"/>
    <property type="match status" value="1"/>
</dbReference>
<sequence length="275" mass="31296">MIDLHIHSTCSDGTFTPKEIVHKVIEKNLYGFSLTDHDTVDGISEILAMNLPKDLKFIPGIEISCDTLHREIHILGYGIDCKNKDLNTTLNDLRDKRMKRNLDMIELFQKDGFPVTLEKLQHGDPNTVITRAHFSRVLVEEGICTSREQAFSKYLGEKCKYYIPKPFFDPKDCLKLILDAGGIPVLAHPFLYKFSNKDTKQLIHDLKDYGLAGIEVYHSSHHKGQIAKLREWKKEYHLLASGGSDFHGANKPDIDIGTGRGTLYVPDHLLDELLR</sequence>
<dbReference type="RefSeq" id="WP_212384278.1">
    <property type="nucleotide sequence ID" value="NZ_JBBNIN010000016.1"/>
</dbReference>
<dbReference type="Gene3D" id="3.20.20.140">
    <property type="entry name" value="Metal-dependent hydrolases"/>
    <property type="match status" value="1"/>
</dbReference>
<evidence type="ECO:0000313" key="3">
    <source>
        <dbReference type="Proteomes" id="UP001482154"/>
    </source>
</evidence>
<name>A0ABV1IX72_9FIRM</name>
<keyword evidence="3" id="KW-1185">Reference proteome</keyword>
<dbReference type="CDD" id="cd07438">
    <property type="entry name" value="PHP_HisPPase_AMP"/>
    <property type="match status" value="1"/>
</dbReference>
<accession>A0ABV1IX72</accession>
<proteinExistence type="predicted"/>
<dbReference type="InterPro" id="IPR016195">
    <property type="entry name" value="Pol/histidinol_Pase-like"/>
</dbReference>
<dbReference type="InterPro" id="IPR003141">
    <property type="entry name" value="Pol/His_phosphatase_N"/>
</dbReference>
<dbReference type="PANTHER" id="PTHR42924:SF3">
    <property type="entry name" value="POLYMERASE_HISTIDINOL PHOSPHATASE N-TERMINAL DOMAIN-CONTAINING PROTEIN"/>
    <property type="match status" value="1"/>
</dbReference>
<dbReference type="Proteomes" id="UP001482154">
    <property type="component" value="Unassembled WGS sequence"/>
</dbReference>
<feature type="domain" description="Polymerase/histidinol phosphatase N-terminal" evidence="1">
    <location>
        <begin position="2"/>
        <end position="67"/>
    </location>
</feature>